<dbReference type="Proteomes" id="UP000272706">
    <property type="component" value="Unassembled WGS sequence"/>
</dbReference>
<dbReference type="OrthoDB" id="4378831at2"/>
<dbReference type="AlphaFoldDB" id="A0A3A5JZ51"/>
<evidence type="ECO:0000259" key="1">
    <source>
        <dbReference type="Pfam" id="PF09994"/>
    </source>
</evidence>
<reference evidence="2 3" key="1">
    <citation type="submission" date="2018-09" db="EMBL/GenBank/DDBJ databases">
        <title>Mesorhizobium carmichaelinearum sp. nov. isolated from Carmichaelinea spp. root nodules in New Zealand.</title>
        <authorList>
            <person name="De Meyer S.E."/>
        </authorList>
    </citation>
    <scope>NUCLEOTIDE SEQUENCE [LARGE SCALE GENOMIC DNA]</scope>
    <source>
        <strain evidence="2 3">ICMP19557</strain>
    </source>
</reference>
<feature type="domain" description="T6SS Phospholipase effector Tle1-like catalytic" evidence="1">
    <location>
        <begin position="3"/>
        <end position="287"/>
    </location>
</feature>
<organism evidence="2 3">
    <name type="scientific">Mesorhizobium waimense</name>
    <dbReference type="NCBI Taxonomy" id="1300307"/>
    <lineage>
        <taxon>Bacteria</taxon>
        <taxon>Pseudomonadati</taxon>
        <taxon>Pseudomonadota</taxon>
        <taxon>Alphaproteobacteria</taxon>
        <taxon>Hyphomicrobiales</taxon>
        <taxon>Phyllobacteriaceae</taxon>
        <taxon>Mesorhizobium</taxon>
    </lineage>
</organism>
<dbReference type="PANTHER" id="PTHR33840">
    <property type="match status" value="1"/>
</dbReference>
<dbReference type="Pfam" id="PF09994">
    <property type="entry name" value="T6SS_Tle1-like_cat"/>
    <property type="match status" value="1"/>
</dbReference>
<evidence type="ECO:0000313" key="2">
    <source>
        <dbReference type="EMBL" id="RJT23908.1"/>
    </source>
</evidence>
<dbReference type="InterPro" id="IPR018712">
    <property type="entry name" value="Tle1-like_cat"/>
</dbReference>
<proteinExistence type="predicted"/>
<dbReference type="PANTHER" id="PTHR33840:SF1">
    <property type="entry name" value="TLE1 PHOSPHOLIPASE DOMAIN-CONTAINING PROTEIN"/>
    <property type="match status" value="1"/>
</dbReference>
<evidence type="ECO:0000313" key="3">
    <source>
        <dbReference type="Proteomes" id="UP000272706"/>
    </source>
</evidence>
<dbReference type="RefSeq" id="WP_120019201.1">
    <property type="nucleotide sequence ID" value="NZ_QZWZ01000081.1"/>
</dbReference>
<sequence>MSKSMIFLMDGTGSDATYDLFSNVYSLNQIIGESKKHTIGRTYHHKSQVTFYLPGIGTRFTVSRLIRKSGFFWITEKVRENVFGDNLEQLVIRAYVNLCANYRPGDDIILVGFSRGAAAARILSRFISDFGILRSEMLIHLDSLWNEFTTISRLVDDNDYRSEIAKLKAELAGSYGEKRPVFHQLKANEMPIKFMGLFDTVVGPKDNELYLDLKFRDLVPASGVQAIVHLMSMHDMREEFILQRFQLGTNGGISGQKVREIWVPGVHSDVGGGYEENFVSNVCLLSMSDMLAKYGGVALDRSGYQRVVSQIKAKRRENRIVVNPEPFVPQKKSRSHMVHVGDEFHPLHLYLLKKFVVWKHSSNTERYRDDFENLKYVTDADLRETFRAWIR</sequence>
<dbReference type="EMBL" id="QZWZ01000081">
    <property type="protein sequence ID" value="RJT23908.1"/>
    <property type="molecule type" value="Genomic_DNA"/>
</dbReference>
<keyword evidence="3" id="KW-1185">Reference proteome</keyword>
<comment type="caution">
    <text evidence="2">The sequence shown here is derived from an EMBL/GenBank/DDBJ whole genome shotgun (WGS) entry which is preliminary data.</text>
</comment>
<name>A0A3A5JZ51_9HYPH</name>
<accession>A0A3A5JZ51</accession>
<protein>
    <submittedName>
        <fullName evidence="2">DUF2235 domain-containing protein</fullName>
    </submittedName>
</protein>
<gene>
    <name evidence="2" type="ORF">D3227_38180</name>
</gene>